<comment type="similarity">
    <text evidence="1">Belongs to the HAT1 family.</text>
</comment>
<reference evidence="8" key="1">
    <citation type="submission" date="2018-12" db="EMBL/GenBank/DDBJ databases">
        <authorList>
            <person name="Yazar S."/>
        </authorList>
    </citation>
    <scope>NUCLEOTIDE SEQUENCE [LARGE SCALE GENOMIC DNA]</scope>
</reference>
<feature type="domain" description="Histone acetyl transferase HAT1 N-terminal" evidence="6">
    <location>
        <begin position="25"/>
        <end position="65"/>
    </location>
</feature>
<dbReference type="PANTHER" id="PTHR12046">
    <property type="entry name" value="HISTONE ACETYLTRANSFERASE TYPE B CATALYTIC SUBUNIT"/>
    <property type="match status" value="1"/>
</dbReference>
<organism evidence="7 8">
    <name type="scientific">Vombatus ursinus</name>
    <name type="common">Common wombat</name>
    <dbReference type="NCBI Taxonomy" id="29139"/>
    <lineage>
        <taxon>Eukaryota</taxon>
        <taxon>Metazoa</taxon>
        <taxon>Chordata</taxon>
        <taxon>Craniata</taxon>
        <taxon>Vertebrata</taxon>
        <taxon>Euteleostomi</taxon>
        <taxon>Mammalia</taxon>
        <taxon>Metatheria</taxon>
        <taxon>Diprotodontia</taxon>
        <taxon>Vombatidae</taxon>
        <taxon>Vombatus</taxon>
    </lineage>
</organism>
<dbReference type="InterPro" id="IPR017380">
    <property type="entry name" value="Hist_AcTrfase_B-typ_cat-su"/>
</dbReference>
<dbReference type="EC" id="2.3.1.48" evidence="2"/>
<proteinExistence type="inferred from homology"/>
<dbReference type="SUPFAM" id="SSF55729">
    <property type="entry name" value="Acyl-CoA N-acyltransferases (Nat)"/>
    <property type="match status" value="1"/>
</dbReference>
<reference evidence="7" key="3">
    <citation type="submission" date="2025-09" db="UniProtKB">
        <authorList>
            <consortium name="Ensembl"/>
        </authorList>
    </citation>
    <scope>IDENTIFICATION</scope>
</reference>
<name>A0A4X2K3R2_VOMUR</name>
<keyword evidence="3" id="KW-0808">Transferase</keyword>
<evidence type="ECO:0000256" key="4">
    <source>
        <dbReference type="ARBA" id="ARBA00023315"/>
    </source>
</evidence>
<dbReference type="OMA" id="RMISFLC"/>
<evidence type="ECO:0000259" key="6">
    <source>
        <dbReference type="Pfam" id="PF10394"/>
    </source>
</evidence>
<dbReference type="GO" id="GO:0004402">
    <property type="term" value="F:histone acetyltransferase activity"/>
    <property type="evidence" value="ECO:0007669"/>
    <property type="project" value="InterPro"/>
</dbReference>
<accession>A0A4X2K3R2</accession>
<dbReference type="Ensembl" id="ENSVURT00010004356.1">
    <property type="protein sequence ID" value="ENSVURP00010003845.1"/>
    <property type="gene ID" value="ENSVURG00010003083.1"/>
</dbReference>
<dbReference type="InterPro" id="IPR019467">
    <property type="entry name" value="Hat1_N"/>
</dbReference>
<dbReference type="Gene3D" id="3.90.360.10">
    <property type="entry name" value="Histone acetyl transferase 1 (HAT1), N-terminal domain"/>
    <property type="match status" value="1"/>
</dbReference>
<comment type="catalytic activity">
    <reaction evidence="5">
        <text>L-lysyl-[protein] + acetyl-CoA = N(6)-acetyl-L-lysyl-[protein] + CoA + H(+)</text>
        <dbReference type="Rhea" id="RHEA:45948"/>
        <dbReference type="Rhea" id="RHEA-COMP:9752"/>
        <dbReference type="Rhea" id="RHEA-COMP:10731"/>
        <dbReference type="ChEBI" id="CHEBI:15378"/>
        <dbReference type="ChEBI" id="CHEBI:29969"/>
        <dbReference type="ChEBI" id="CHEBI:57287"/>
        <dbReference type="ChEBI" id="CHEBI:57288"/>
        <dbReference type="ChEBI" id="CHEBI:61930"/>
        <dbReference type="EC" id="2.3.1.48"/>
    </reaction>
</comment>
<dbReference type="AlphaFoldDB" id="A0A4X2K3R2"/>
<dbReference type="STRING" id="29139.ENSVURP00010003845"/>
<dbReference type="GO" id="GO:0005634">
    <property type="term" value="C:nucleus"/>
    <property type="evidence" value="ECO:0007669"/>
    <property type="project" value="InterPro"/>
</dbReference>
<evidence type="ECO:0000256" key="1">
    <source>
        <dbReference type="ARBA" id="ARBA00010543"/>
    </source>
</evidence>
<dbReference type="InterPro" id="IPR037113">
    <property type="entry name" value="Hat1_N_sf"/>
</dbReference>
<evidence type="ECO:0000256" key="5">
    <source>
        <dbReference type="ARBA" id="ARBA00048017"/>
    </source>
</evidence>
<keyword evidence="8" id="KW-1185">Reference proteome</keyword>
<dbReference type="GO" id="GO:0000781">
    <property type="term" value="C:chromosome, telomeric region"/>
    <property type="evidence" value="ECO:0007669"/>
    <property type="project" value="GOC"/>
</dbReference>
<evidence type="ECO:0000313" key="8">
    <source>
        <dbReference type="Proteomes" id="UP000314987"/>
    </source>
</evidence>
<evidence type="ECO:0000313" key="7">
    <source>
        <dbReference type="Ensembl" id="ENSVURP00010003845.1"/>
    </source>
</evidence>
<dbReference type="Pfam" id="PF10394">
    <property type="entry name" value="Hat1_N"/>
    <property type="match status" value="1"/>
</dbReference>
<evidence type="ECO:0000256" key="2">
    <source>
        <dbReference type="ARBA" id="ARBA00013184"/>
    </source>
</evidence>
<sequence length="143" mass="17033">MVGFDAVEKFLVEYKSAMEKKLAEYKCNTNEAIQLKLIHFAEDLDNDSTTFNPENSHQIFGDDKTMMLRAKWEKSFLQYFVQTHMILFHCWKRKLILRPLEHYSTGTQLNKEAEENITCKIYKADMTCTGFREYHERLQTFLT</sequence>
<reference evidence="7" key="2">
    <citation type="submission" date="2025-08" db="UniProtKB">
        <authorList>
            <consortium name="Ensembl"/>
        </authorList>
    </citation>
    <scope>IDENTIFICATION</scope>
</reference>
<keyword evidence="4" id="KW-0012">Acyltransferase</keyword>
<protein>
    <recommendedName>
        <fullName evidence="2">histone acetyltransferase</fullName>
        <ecNumber evidence="2">2.3.1.48</ecNumber>
    </recommendedName>
</protein>
<dbReference type="GeneTree" id="ENSGT00970000198292"/>
<dbReference type="InterPro" id="IPR016181">
    <property type="entry name" value="Acyl_CoA_acyltransferase"/>
</dbReference>
<evidence type="ECO:0000256" key="3">
    <source>
        <dbReference type="ARBA" id="ARBA00022679"/>
    </source>
</evidence>
<dbReference type="Proteomes" id="UP000314987">
    <property type="component" value="Unassembled WGS sequence"/>
</dbReference>
<dbReference type="GO" id="GO:0031509">
    <property type="term" value="P:subtelomeric heterochromatin formation"/>
    <property type="evidence" value="ECO:0007669"/>
    <property type="project" value="InterPro"/>
</dbReference>